<dbReference type="Gene3D" id="3.10.20.30">
    <property type="match status" value="1"/>
</dbReference>
<dbReference type="PROSITE" id="PS51384">
    <property type="entry name" value="FAD_FR"/>
    <property type="match status" value="1"/>
</dbReference>
<dbReference type="InterPro" id="IPR011884">
    <property type="entry name" value="PaaE"/>
</dbReference>
<evidence type="ECO:0000259" key="11">
    <source>
        <dbReference type="PROSITE" id="PS51384"/>
    </source>
</evidence>
<evidence type="ECO:0000256" key="2">
    <source>
        <dbReference type="ARBA" id="ARBA00022630"/>
    </source>
</evidence>
<keyword evidence="3" id="KW-0001">2Fe-2S</keyword>
<dbReference type="InterPro" id="IPR050415">
    <property type="entry name" value="MRET"/>
</dbReference>
<evidence type="ECO:0000256" key="5">
    <source>
        <dbReference type="ARBA" id="ARBA00022827"/>
    </source>
</evidence>
<evidence type="ECO:0000256" key="7">
    <source>
        <dbReference type="ARBA" id="ARBA00023004"/>
    </source>
</evidence>
<dbReference type="GO" id="GO:0050660">
    <property type="term" value="F:flavin adenine dinucleotide binding"/>
    <property type="evidence" value="ECO:0007669"/>
    <property type="project" value="TreeGrafter"/>
</dbReference>
<dbReference type="GO" id="GO:0046872">
    <property type="term" value="F:metal ion binding"/>
    <property type="evidence" value="ECO:0007669"/>
    <property type="project" value="UniProtKB-KW"/>
</dbReference>
<dbReference type="NCBIfam" id="TIGR02160">
    <property type="entry name" value="PA_CoA_Oxy5"/>
    <property type="match status" value="1"/>
</dbReference>
<proteinExistence type="predicted"/>
<comment type="cofactor">
    <cofactor evidence="1">
        <name>FAD</name>
        <dbReference type="ChEBI" id="CHEBI:57692"/>
    </cofactor>
</comment>
<dbReference type="Gene3D" id="2.40.30.10">
    <property type="entry name" value="Translation factors"/>
    <property type="match status" value="1"/>
</dbReference>
<dbReference type="HOGENOM" id="CLU_003827_14_1_4"/>
<organism evidence="12">
    <name type="scientific">Thiomonas intermedia (strain K12)</name>
    <name type="common">Thiobacillus intermedius</name>
    <dbReference type="NCBI Taxonomy" id="75379"/>
    <lineage>
        <taxon>Bacteria</taxon>
        <taxon>Pseudomonadati</taxon>
        <taxon>Pseudomonadota</taxon>
        <taxon>Betaproteobacteria</taxon>
        <taxon>Burkholderiales</taxon>
        <taxon>Thiomonas</taxon>
    </lineage>
</organism>
<dbReference type="InterPro" id="IPR001433">
    <property type="entry name" value="OxRdtase_FAD/NAD-bd"/>
</dbReference>
<dbReference type="PRINTS" id="PR00371">
    <property type="entry name" value="FPNCR"/>
</dbReference>
<dbReference type="STRING" id="75379.Tint_3000"/>
<dbReference type="CDD" id="cd00207">
    <property type="entry name" value="fer2"/>
    <property type="match status" value="1"/>
</dbReference>
<dbReference type="GO" id="GO:0016491">
    <property type="term" value="F:oxidoreductase activity"/>
    <property type="evidence" value="ECO:0007669"/>
    <property type="project" value="UniProtKB-KW"/>
</dbReference>
<dbReference type="SUPFAM" id="SSF54292">
    <property type="entry name" value="2Fe-2S ferredoxin-like"/>
    <property type="match status" value="1"/>
</dbReference>
<dbReference type="PRINTS" id="PR00410">
    <property type="entry name" value="PHEHYDRXLASE"/>
</dbReference>
<comment type="cofactor">
    <cofactor evidence="9">
        <name>[2Fe-2S] cluster</name>
        <dbReference type="ChEBI" id="CHEBI:190135"/>
    </cofactor>
</comment>
<dbReference type="BioCyc" id="TINT75379:TINT_RS15035-MONOMER"/>
<dbReference type="AlphaFoldDB" id="D5WZD6"/>
<evidence type="ECO:0000256" key="3">
    <source>
        <dbReference type="ARBA" id="ARBA00022714"/>
    </source>
</evidence>
<dbReference type="Pfam" id="PF00970">
    <property type="entry name" value="FAD_binding_6"/>
    <property type="match status" value="1"/>
</dbReference>
<dbReference type="InterPro" id="IPR017938">
    <property type="entry name" value="Riboflavin_synthase-like_b-brl"/>
</dbReference>
<accession>D5WZD6</accession>
<dbReference type="PROSITE" id="PS51085">
    <property type="entry name" value="2FE2S_FER_2"/>
    <property type="match status" value="1"/>
</dbReference>
<keyword evidence="7" id="KW-0408">Iron</keyword>
<dbReference type="InterPro" id="IPR006058">
    <property type="entry name" value="2Fe2S_fd_BS"/>
</dbReference>
<dbReference type="PANTHER" id="PTHR47354:SF8">
    <property type="entry name" value="1,2-PHENYLACETYL-COA EPOXIDASE, SUBUNIT E"/>
    <property type="match status" value="1"/>
</dbReference>
<dbReference type="InterPro" id="IPR001709">
    <property type="entry name" value="Flavoprot_Pyr_Nucl_cyt_Rdtase"/>
</dbReference>
<dbReference type="EMBL" id="CP002021">
    <property type="protein sequence ID" value="ADG32334.1"/>
    <property type="molecule type" value="Genomic_DNA"/>
</dbReference>
<dbReference type="InterPro" id="IPR008333">
    <property type="entry name" value="Cbr1-like_FAD-bd_dom"/>
</dbReference>
<feature type="domain" description="2Fe-2S ferredoxin-type" evidence="10">
    <location>
        <begin position="269"/>
        <end position="360"/>
    </location>
</feature>
<evidence type="ECO:0000313" key="12">
    <source>
        <dbReference type="EMBL" id="ADG32334.1"/>
    </source>
</evidence>
<evidence type="ECO:0000256" key="9">
    <source>
        <dbReference type="ARBA" id="ARBA00034078"/>
    </source>
</evidence>
<dbReference type="Gene3D" id="3.40.50.80">
    <property type="entry name" value="Nucleotide-binding domain of ferredoxin-NADP reductase (FNR) module"/>
    <property type="match status" value="1"/>
</dbReference>
<dbReference type="KEGG" id="tin:Tint_3000"/>
<dbReference type="Pfam" id="PF00111">
    <property type="entry name" value="Fer2"/>
    <property type="match status" value="1"/>
</dbReference>
<dbReference type="GO" id="GO:0051537">
    <property type="term" value="F:2 iron, 2 sulfur cluster binding"/>
    <property type="evidence" value="ECO:0007669"/>
    <property type="project" value="UniProtKB-KW"/>
</dbReference>
<feature type="domain" description="FAD-binding FR-type" evidence="11">
    <location>
        <begin position="3"/>
        <end position="107"/>
    </location>
</feature>
<dbReference type="InterPro" id="IPR017927">
    <property type="entry name" value="FAD-bd_FR_type"/>
</dbReference>
<evidence type="ECO:0000259" key="10">
    <source>
        <dbReference type="PROSITE" id="PS51085"/>
    </source>
</evidence>
<gene>
    <name evidence="12" type="ordered locus">Tint_3000</name>
</gene>
<keyword evidence="6" id="KW-0560">Oxidoreductase</keyword>
<dbReference type="PROSITE" id="PS00197">
    <property type="entry name" value="2FE2S_FER_1"/>
    <property type="match status" value="1"/>
</dbReference>
<keyword evidence="2" id="KW-0285">Flavoprotein</keyword>
<dbReference type="InterPro" id="IPR001041">
    <property type="entry name" value="2Fe-2S_ferredoxin-type"/>
</dbReference>
<keyword evidence="5" id="KW-0274">FAD</keyword>
<evidence type="ECO:0000256" key="8">
    <source>
        <dbReference type="ARBA" id="ARBA00023014"/>
    </source>
</evidence>
<keyword evidence="4" id="KW-0479">Metal-binding</keyword>
<dbReference type="InterPro" id="IPR039261">
    <property type="entry name" value="FNR_nucleotide-bd"/>
</dbReference>
<dbReference type="CDD" id="cd06214">
    <property type="entry name" value="PA_degradation_oxidoreductase_like"/>
    <property type="match status" value="1"/>
</dbReference>
<dbReference type="InterPro" id="IPR036010">
    <property type="entry name" value="2Fe-2S_ferredoxin-like_sf"/>
</dbReference>
<dbReference type="Pfam" id="PF00175">
    <property type="entry name" value="NAD_binding_1"/>
    <property type="match status" value="1"/>
</dbReference>
<evidence type="ECO:0000256" key="1">
    <source>
        <dbReference type="ARBA" id="ARBA00001974"/>
    </source>
</evidence>
<dbReference type="SUPFAM" id="SSF52343">
    <property type="entry name" value="Ferredoxin reductase-like, C-terminal NADP-linked domain"/>
    <property type="match status" value="1"/>
</dbReference>
<dbReference type="SUPFAM" id="SSF63380">
    <property type="entry name" value="Riboflavin synthase domain-like"/>
    <property type="match status" value="1"/>
</dbReference>
<keyword evidence="8" id="KW-0411">Iron-sulfur</keyword>
<dbReference type="InterPro" id="IPR012675">
    <property type="entry name" value="Beta-grasp_dom_sf"/>
</dbReference>
<dbReference type="PANTHER" id="PTHR47354">
    <property type="entry name" value="NADH OXIDOREDUCTASE HCR"/>
    <property type="match status" value="1"/>
</dbReference>
<dbReference type="eggNOG" id="COG1018">
    <property type="taxonomic scope" value="Bacteria"/>
</dbReference>
<sequence>MDTRFYPLRVRAVEPDTDEAMIVSFDVPDDLADRFAFTQGQYLNLRATIDGAEVRRSYSVCAGVDDAVLRIGVRKVRGGVFSNWIAENLHEGDTIDIMPPQGRFYVPINPEEKRHYLAIAGGSGITPVLSILKTVLGREPQSRFTLIYGNRSLRSTMFKEELEDLKNRYLSRLEIHHVFSEENAQSPLHHGLLDRERIGQFLSLAIRPQTIDHAFVCGPHLMNDGAEAALLAANVASERIHIERFNLPQGKPEAGAAMHEIQSRDAAHSRVMIVRDGQRREIEVRKGDPSVLDVAIAAGMDLPFSCTSGVCGTCRARLLCGEVRMDRNFALEKADVDAGFILTCQSHPLTEQVEISFDDR</sequence>
<name>D5WZD6_THIK1</name>
<evidence type="ECO:0000256" key="4">
    <source>
        <dbReference type="ARBA" id="ARBA00022723"/>
    </source>
</evidence>
<reference evidence="12" key="1">
    <citation type="submission" date="2010-04" db="EMBL/GenBank/DDBJ databases">
        <title>Complete sequence of Thiomonas intermedia K12.</title>
        <authorList>
            <consortium name="US DOE Joint Genome Institute"/>
            <person name="Lucas S."/>
            <person name="Copeland A."/>
            <person name="Lapidus A."/>
            <person name="Cheng J.-F."/>
            <person name="Bruce D."/>
            <person name="Goodwin L."/>
            <person name="Pitluck S."/>
            <person name="Davenport K."/>
            <person name="Detter J.C."/>
            <person name="Han C."/>
            <person name="Tapia R."/>
            <person name="Land M."/>
            <person name="Hauser L."/>
            <person name="Kyrpides N."/>
            <person name="Ovchinnikova G."/>
            <person name="Kerfeld C.A."/>
            <person name="Cannon G.C."/>
            <person name="Heinhorst S."/>
            <person name="Woyke T."/>
        </authorList>
    </citation>
    <scope>NUCLEOTIDE SEQUENCE [LARGE SCALE GENOMIC DNA]</scope>
    <source>
        <strain evidence="12">K12</strain>
    </source>
</reference>
<protein>
    <submittedName>
        <fullName evidence="12">Phenylacetate-CoA oxygenase/reductase, PaaK subunit</fullName>
    </submittedName>
</protein>
<dbReference type="GO" id="GO:0010124">
    <property type="term" value="P:phenylacetate catabolic process"/>
    <property type="evidence" value="ECO:0007669"/>
    <property type="project" value="InterPro"/>
</dbReference>
<evidence type="ECO:0000256" key="6">
    <source>
        <dbReference type="ARBA" id="ARBA00023002"/>
    </source>
</evidence>